<dbReference type="RefSeq" id="XP_024742643.1">
    <property type="nucleotide sequence ID" value="XM_024872920.1"/>
</dbReference>
<dbReference type="PANTHER" id="PTHR38788:SF3">
    <property type="entry name" value="CLR5 DOMAIN-CONTAINING PROTEIN"/>
    <property type="match status" value="1"/>
</dbReference>
<feature type="domain" description="Clr5" evidence="2">
    <location>
        <begin position="17"/>
        <end position="70"/>
    </location>
</feature>
<dbReference type="InterPro" id="IPR025676">
    <property type="entry name" value="Clr5_dom"/>
</dbReference>
<evidence type="ECO:0000313" key="4">
    <source>
        <dbReference type="Proteomes" id="UP000235371"/>
    </source>
</evidence>
<dbReference type="GeneID" id="36581000"/>
<dbReference type="InParanoid" id="A0A2J6TRU9"/>
<name>A0A2J6TRU9_9HELO</name>
<dbReference type="Proteomes" id="UP000235371">
    <property type="component" value="Unassembled WGS sequence"/>
</dbReference>
<dbReference type="EMBL" id="KZ613746">
    <property type="protein sequence ID" value="PMD65739.1"/>
    <property type="molecule type" value="Genomic_DNA"/>
</dbReference>
<accession>A0A2J6TRU9</accession>
<reference evidence="3 4" key="1">
    <citation type="submission" date="2016-04" db="EMBL/GenBank/DDBJ databases">
        <title>A degradative enzymes factory behind the ericoid mycorrhizal symbiosis.</title>
        <authorList>
            <consortium name="DOE Joint Genome Institute"/>
            <person name="Martino E."/>
            <person name="Morin E."/>
            <person name="Grelet G."/>
            <person name="Kuo A."/>
            <person name="Kohler A."/>
            <person name="Daghino S."/>
            <person name="Barry K."/>
            <person name="Choi C."/>
            <person name="Cichocki N."/>
            <person name="Clum A."/>
            <person name="Copeland A."/>
            <person name="Hainaut M."/>
            <person name="Haridas S."/>
            <person name="Labutti K."/>
            <person name="Lindquist E."/>
            <person name="Lipzen A."/>
            <person name="Khouja H.-R."/>
            <person name="Murat C."/>
            <person name="Ohm R."/>
            <person name="Olson A."/>
            <person name="Spatafora J."/>
            <person name="Veneault-Fourrey C."/>
            <person name="Henrissat B."/>
            <person name="Grigoriev I."/>
            <person name="Martin F."/>
            <person name="Perotto S."/>
        </authorList>
    </citation>
    <scope>NUCLEOTIDE SEQUENCE [LARGE SCALE GENOMIC DNA]</scope>
    <source>
        <strain evidence="3 4">E</strain>
    </source>
</reference>
<feature type="region of interest" description="Disordered" evidence="1">
    <location>
        <begin position="1"/>
        <end position="21"/>
    </location>
</feature>
<feature type="non-terminal residue" evidence="3">
    <location>
        <position position="1"/>
    </location>
</feature>
<sequence length="87" mass="10485">ESSTLSARQRHVKNRHSPEEWEHQKALIERLYLDEDKTVEETMRYLKDEKNFVAGERKFKMQLKDWGFDKNIKSSVMQLMLAKSTKR</sequence>
<evidence type="ECO:0000256" key="1">
    <source>
        <dbReference type="SAM" id="MobiDB-lite"/>
    </source>
</evidence>
<evidence type="ECO:0000259" key="2">
    <source>
        <dbReference type="Pfam" id="PF14420"/>
    </source>
</evidence>
<organism evidence="3 4">
    <name type="scientific">Hyaloscypha bicolor E</name>
    <dbReference type="NCBI Taxonomy" id="1095630"/>
    <lineage>
        <taxon>Eukaryota</taxon>
        <taxon>Fungi</taxon>
        <taxon>Dikarya</taxon>
        <taxon>Ascomycota</taxon>
        <taxon>Pezizomycotina</taxon>
        <taxon>Leotiomycetes</taxon>
        <taxon>Helotiales</taxon>
        <taxon>Hyaloscyphaceae</taxon>
        <taxon>Hyaloscypha</taxon>
        <taxon>Hyaloscypha bicolor</taxon>
    </lineage>
</organism>
<gene>
    <name evidence="3" type="ORF">K444DRAFT_474368</name>
</gene>
<dbReference type="AlphaFoldDB" id="A0A2J6TRU9"/>
<feature type="non-terminal residue" evidence="3">
    <location>
        <position position="87"/>
    </location>
</feature>
<keyword evidence="4" id="KW-1185">Reference proteome</keyword>
<proteinExistence type="predicted"/>
<evidence type="ECO:0000313" key="3">
    <source>
        <dbReference type="EMBL" id="PMD65739.1"/>
    </source>
</evidence>
<dbReference type="OrthoDB" id="5986190at2759"/>
<protein>
    <recommendedName>
        <fullName evidence="2">Clr5 domain-containing protein</fullName>
    </recommendedName>
</protein>
<dbReference type="PANTHER" id="PTHR38788">
    <property type="entry name" value="CLR5 DOMAIN-CONTAINING PROTEIN"/>
    <property type="match status" value="1"/>
</dbReference>
<dbReference type="Pfam" id="PF14420">
    <property type="entry name" value="Clr5"/>
    <property type="match status" value="1"/>
</dbReference>